<evidence type="ECO:0000313" key="3">
    <source>
        <dbReference type="Proteomes" id="UP000290204"/>
    </source>
</evidence>
<dbReference type="EMBL" id="SDHW01000001">
    <property type="protein sequence ID" value="RXK61647.1"/>
    <property type="molecule type" value="Genomic_DNA"/>
</dbReference>
<comment type="caution">
    <text evidence="2">The sequence shown here is derived from an EMBL/GenBank/DDBJ whole genome shotgun (WGS) entry which is preliminary data.</text>
</comment>
<evidence type="ECO:0000256" key="1">
    <source>
        <dbReference type="ARBA" id="ARBA00006479"/>
    </source>
</evidence>
<dbReference type="SUPFAM" id="SSF53067">
    <property type="entry name" value="Actin-like ATPase domain"/>
    <property type="match status" value="1"/>
</dbReference>
<dbReference type="CDD" id="cd23763">
    <property type="entry name" value="ASKHA_ATPase_ROK"/>
    <property type="match status" value="1"/>
</dbReference>
<dbReference type="Pfam" id="PF00480">
    <property type="entry name" value="ROK"/>
    <property type="match status" value="2"/>
</dbReference>
<comment type="similarity">
    <text evidence="1">Belongs to the ROK (NagC/XylR) family.</text>
</comment>
<protein>
    <submittedName>
        <fullName evidence="2">ROK family protein</fullName>
    </submittedName>
</protein>
<reference evidence="2 3" key="1">
    <citation type="submission" date="2019-01" db="EMBL/GenBank/DDBJ databases">
        <title>Lacibacter sp. strain TTM-7.</title>
        <authorList>
            <person name="Chen W.-M."/>
        </authorList>
    </citation>
    <scope>NUCLEOTIDE SEQUENCE [LARGE SCALE GENOMIC DNA]</scope>
    <source>
        <strain evidence="2 3">TTM-7</strain>
    </source>
</reference>
<dbReference type="InterPro" id="IPR000600">
    <property type="entry name" value="ROK"/>
</dbReference>
<sequence length="303" mass="32774">MIKNNRKNVNKKYVAGVDIGGSHITVALIDMADAKVIKSSLLRNKLDSNGTAQEILDVWISTIRQVIEKSEVKVEKIGFAMPGPFDYANGICLIKGFNKYESLFGMNIREILAETFCLNPENIQFRNDAEAFLAGELNGGAGKGFNNAIGITLGTGLGSAKSHNGITVDAELSVTEYGGEIIEELVSTRGLQHMYAELSGKKVEDAKELAVLAETDLHAAKTFKLFAEHLAWFLEKFIKAESPQLLVVGGNIANAWDLFMPAVKDTLKKNLQTVPDIVKASLAEDAALVGAACIFETALAKVQ</sequence>
<dbReference type="PANTHER" id="PTHR18964">
    <property type="entry name" value="ROK (REPRESSOR, ORF, KINASE) FAMILY"/>
    <property type="match status" value="1"/>
</dbReference>
<accession>A0A4Q1CKY8</accession>
<gene>
    <name evidence="2" type="ORF">ESA94_01125</name>
</gene>
<organism evidence="2 3">
    <name type="scientific">Lacibacter luteus</name>
    <dbReference type="NCBI Taxonomy" id="2508719"/>
    <lineage>
        <taxon>Bacteria</taxon>
        <taxon>Pseudomonadati</taxon>
        <taxon>Bacteroidota</taxon>
        <taxon>Chitinophagia</taxon>
        <taxon>Chitinophagales</taxon>
        <taxon>Chitinophagaceae</taxon>
        <taxon>Lacibacter</taxon>
    </lineage>
</organism>
<dbReference type="Proteomes" id="UP000290204">
    <property type="component" value="Unassembled WGS sequence"/>
</dbReference>
<evidence type="ECO:0000313" key="2">
    <source>
        <dbReference type="EMBL" id="RXK61647.1"/>
    </source>
</evidence>
<dbReference type="Gene3D" id="3.30.420.40">
    <property type="match status" value="2"/>
</dbReference>
<proteinExistence type="inferred from homology"/>
<dbReference type="InterPro" id="IPR043129">
    <property type="entry name" value="ATPase_NBD"/>
</dbReference>
<name>A0A4Q1CKY8_9BACT</name>
<dbReference type="PANTHER" id="PTHR18964:SF149">
    <property type="entry name" value="BIFUNCTIONAL UDP-N-ACETYLGLUCOSAMINE 2-EPIMERASE_N-ACETYLMANNOSAMINE KINASE"/>
    <property type="match status" value="1"/>
</dbReference>
<dbReference type="AlphaFoldDB" id="A0A4Q1CKY8"/>
<keyword evidence="3" id="KW-1185">Reference proteome</keyword>
<dbReference type="OrthoDB" id="9810372at2"/>